<dbReference type="FunFam" id="2.10.25.10:FF:000209">
    <property type="entry name" value="Laminin subunit alpha 5"/>
    <property type="match status" value="1"/>
</dbReference>
<feature type="domain" description="Laminin EGF-like" evidence="16">
    <location>
        <begin position="656"/>
        <end position="705"/>
    </location>
</feature>
<dbReference type="FunFam" id="2.10.25.10:FF:000106">
    <property type="entry name" value="Heparan sulfate proteoglycan 2"/>
    <property type="match status" value="1"/>
</dbReference>
<feature type="domain" description="Laminin EGF-like" evidence="16">
    <location>
        <begin position="1875"/>
        <end position="1931"/>
    </location>
</feature>
<dbReference type="Gene3D" id="2.60.120.260">
    <property type="entry name" value="Galactose-binding domain-like"/>
    <property type="match status" value="2"/>
</dbReference>
<organism evidence="19 20">
    <name type="scientific">Caenorhabditis auriculariae</name>
    <dbReference type="NCBI Taxonomy" id="2777116"/>
    <lineage>
        <taxon>Eukaryota</taxon>
        <taxon>Metazoa</taxon>
        <taxon>Ecdysozoa</taxon>
        <taxon>Nematoda</taxon>
        <taxon>Chromadorea</taxon>
        <taxon>Rhabditida</taxon>
        <taxon>Rhabditina</taxon>
        <taxon>Rhabditomorpha</taxon>
        <taxon>Rhabditoidea</taxon>
        <taxon>Rhabditidae</taxon>
        <taxon>Peloderinae</taxon>
        <taxon>Caenorhabditis</taxon>
    </lineage>
</organism>
<evidence type="ECO:0000256" key="6">
    <source>
        <dbReference type="ARBA" id="ARBA00022869"/>
    </source>
</evidence>
<sequence length="3683" mass="404391">MRWLTSTSPWLPLLLVAAVAQAQVLTPSQITISHRKPIVATSTCGEINGQPINEVYCSLTGSTQYTPLTSYSYQEEDETHGMMMQELRNPREAFVQGGHGCGHCHANTINAHPAANMVDGNNSWWMSPPLSRGLQYNQVNITIDLEQEFHVAYVWIQMANSPRPGTWVLERSTDHGKTYQPWFHFAENSAECMRKFGMESLSPISDDDSVVCRTDMASLQPLENAEMVIRILEHRPSSLQFATSEALQNFTRATNVRLRLLGTRTLQGHLMDMNEWRDPTVTRRYFYAIKEIMIGGRCVCNGHAVTCDILDPRRPRALLCRCEHNTCGDMCERCCPGFEQKQWQPTTAHNNFTCEPCNCFGRSNECVYDAQIDRDHQSLDIHGNYEGGGKCLNCRFNTEGINCNKCVYGYFRPEGTFWNETQPCKPCDCDPDKHTGACAEGTGRCECQPRFEGENCDRCAKGYYDPPECRACDCQVNGTVGEACLPTDGQCPCKDGFGGTFCETCAPGFTNVTAGCVECVCDPTGSENSNCSAETGQCECKAAFSGLACDKCQNGYYGYPNCTFCNCDPMGTEGGMCDESGQCLCKEGFAGEKCDHCDIGFYGYPNCKPCGCDGAGTTSPECEPASGQCPCNGNFTGRTCDKCAAGFYDYPQCKACSCLIDGAKGQTCDNNGQCYCKGNFEGERCDRCKPNFYNFPICEECNCNPSGVTPDFAGCDKVAPGELCSCRKNVDGRICDQCKPGFWDLQYHHPDGCIDCDCNLNGTLSGLNTCGLKTGQCVCKKNAAGRRCDQCSEGFYNLQNYNQLGCEPCNCNIGGSLRSECDLKTGQCKCRPRVTGLACDRPIENHYFPSLWHHQYEAEDGYTEEQRPVRFAVDPAQFANFSWRGYAVFSPIQEKILLDVDVNKASVYRLLFRYVNPTSVPVTATIAVAPRFTQTNDVEQSTKVTFPPSSDPAFKEITVEGKPFVLNPGKWTVSIATKQRLYLDYIVILPAEYYEGQALRERAPPPCHSKSTKNATCIDLLYPPLTSAARADLEDGQDTFSYVNKDGTTTTLDMVPVEIVPQDINGPSAFVRADNDSRTVEAKIEVPADGEYVVLVEYVNMEESYRPVVVDIAQEGDVKLNGSVVIHHCPYATFCRELVTKNGGQMAYVPLKKGQAVVQLHVQPNHEFGLAAINLIPKADFSTDYLQLVPVCIRKNGRCVQQSYPPAPDSVRTEAESGSNEGKSIYGDKLPFPVARAKEVRVVPLDDSQGTIEISGVVPARGHYMFLVHYFNNDNTPLNVDVLLQNEHYFQASVHLSYCPSVIGCVALISDKERPETIQFWMDDKYTATLYHNSSQKGPIYIDSITAVSYNSFSNSLLKPLPLDLSAEFIKQCSEQFFQNHPENISDFCRDKIFALTTDFNAAAFSCDCVAQGSESFYCEEYGGQCKCKANVIGRRCERCAPGYYNFPECIKCQCTAGQQCDERTGQCFCPPHVEGSSCDRCVNNAYGYDPLIGCQKCDCHPQGSEGGNLVCDAESGQCLCRESVGGRQCDRCLAGFYAFPQCYACSCNRDGTTEEICDPTNAQCKCKENVYGARCEACKAGTFALSAENPLGCSNCYCFGVTDSCRSSMFPVSIMSVDMSAFITTDDSGIVDNQDDIVVYSSDTTSPASVYFTVPIEKNKDHTNSYGLLLTFKMSLKARSDVRRVMSSEPDVRISGGNRTVEFWAPEQPTNPEEEFTVKCRLVAENFLTTEGKPVTREDFMIILHSLTNITLKASYFEYPKSVSLHEFGLEVATENNQQSAVRAVSVEQCQCPAPYTGPSCQLCAQGYYRVDSPGNVLGACVPCDCNGHSGTCDPDTGICTNCEHNTLGDHCEICEEGHYGDATTGSPYACMPCSCPFAPSNNFATGCEVSEEGVLQQCHCKPGYAGDRCDRCDSGHFGQPTQIGGSCEPCNCNGNNNLTDSRACHPITGDCHLCEKNTAGRHCEWCNNWFWGDAVTAKNCTECACNQCGSSVCDNRSGGCECKPNVEGETCDRCKPDYFGFLKCRGCEPCHCGQAAFSTQCNSENGQCSCRPGAAGQRCEHCEHGYWNYGEHGCDKCDCEADLSMGTVCDVRTGQCHCQEGATGPRCDQCQPSYLRIPTMGCRRCDECVHHLIADVDDLGLRIDVLNTSIANISSATVVGARLARSRKDLNDHKELEKFLLNDDNEYENMMGDARSILTNRTAVMNLGNRTGTWANKTSRRSQNLTTDVEALFQDIIRRAEKARQAVQEVRDIAASIGSHSKAPILDATILQQAVETLHALEATSADPYPELATSAPLKIDAILNKTAVEVQRLQEQTENLATEQKKADNLADYLNSAQQLLKETQKKGDMAANKAKSISLTKLKSLVAAIGDEIEKIEFEKNDFRNKNSELRNETERTRDIMESIQNSMATLNETRLELTEDAESRRAKRTSVVDREAIVSRANDLSLQAAQIGQSFSGAMEESKSAVEAANAFKNISETMKSANEKAGVAVSTVEKLGEIEDLNGRIDKALNETAELLRRTSVYRQDAVNTLEKDAQEMKTTLARLKENVETMQRTRDSIKSGSKSPINETHFDDINAKVEQVHELKKSIEEALNAAKAEAEDVTKKADEVAERANSAMLGLKIARSNAKQLKELAPKVVESLAKLRENSASRSAKVESITDKVAQIKEMVAVARDAANKIKLGAHFERGSSLNLNLPPRVSRSAAHTDISFFFKTDQDHGIPVFFGNEESTGGSRAVPTDDFVAVEIEYGTPKVTVNLGDEPLVVKLDTRVSDGQWRQLNVERIGKTVKVSLTKPNSEGIAETKTGISGGNKSVLNLHHKISRLYVGGIPTESKISSEVRNRDFVGDIEGLKLHGEPIGLWNARENGVSRVDGAPKRTKAVGSEEASISLDGEGYTVYKPDHWNPRKITKISLSFLTFSPDGLLFFVGKDRDFMTLELAGGTVKLSADFGSGVGHWTVQKENYSDGKWHTVSVLREEKHVKIDVDGVVEEGDSPGDEAEMSVTEFLYVGGIPSSVAVRTPVIPLRGCIKSVRLGSDEVDLEQSHASKGARSMCPLRTVRTVSMLSERSTAVFHNVSSRAEQMTVTLKFKTRVPSGSILSVEVEDEEVLTLSLQDGILTASTDDDKVPLELAGAADEKWHYVSIRKTKTTLRIDADDLFTNEVTRTGNGDDDGPATIFFGRRQASQSFVGCVGDVTFNGELFDFTMANIKEVSLNGCSLLDEEQQVPVTTTQAPSENTELPVASDGVVLPQDEPSTTENPEDLTTEAPAEMKLQVISSTSSPSVRQPKNTDAISAARPDNACALPPIPVGEFAEPEGVNFGTQLYSRLEYEVVPESFDKSGTFTLMTRPTAFSGVFFFALSEKRTDHIGLMLDHGRVVFTFDAGSGQTVLKSNRSILDNTWHTIKASRRGQSAHLIVDDESVETIARGANDSVDTKAPFYVGGVPSELASFARTLVPGSRSQLSGCIRDFRINGKTLEGAKSHGTAQCSRFVEDGIFFGQKGGYAIVKKEFEVGHTFGVEFEIRARSPDGVLLSVGVMEYLTVQYLNGTIKLTVDSGSGGEDVDFTPTELNEFCDGHWHNIRVMKKKNLLTLTVNGRSKMRIMKKSSTDTATKDPLYLGGVPESVTNKGLETKKGFNGCIRFISLGLKPKDKRLRRKKDVDVATFDIFGDVHKHECPVN</sequence>
<feature type="disulfide bond" evidence="11">
    <location>
        <begin position="1407"/>
        <end position="1419"/>
    </location>
</feature>
<protein>
    <recommendedName>
        <fullName evidence="21">Laminin-like protein epi-1</fullName>
    </recommendedName>
</protein>
<dbReference type="Pfam" id="PF02210">
    <property type="entry name" value="Laminin_G_2"/>
    <property type="match status" value="5"/>
</dbReference>
<feature type="coiled-coil region" evidence="12">
    <location>
        <begin position="2377"/>
        <end position="2425"/>
    </location>
</feature>
<keyword evidence="5" id="KW-0677">Repeat</keyword>
<feature type="region of interest" description="Disordered" evidence="13">
    <location>
        <begin position="2556"/>
        <end position="2575"/>
    </location>
</feature>
<feature type="domain" description="Laminin G" evidence="15">
    <location>
        <begin position="3064"/>
        <end position="3221"/>
    </location>
</feature>
<evidence type="ECO:0000259" key="17">
    <source>
        <dbReference type="PROSITE" id="PS51115"/>
    </source>
</evidence>
<feature type="domain" description="Laminin G" evidence="15">
    <location>
        <begin position="2890"/>
        <end position="3058"/>
    </location>
</feature>
<feature type="signal peptide" evidence="14">
    <location>
        <begin position="1"/>
        <end position="22"/>
    </location>
</feature>
<dbReference type="PROSITE" id="PS01248">
    <property type="entry name" value="EGF_LAM_1"/>
    <property type="match status" value="6"/>
</dbReference>
<dbReference type="Gene3D" id="2.10.25.10">
    <property type="entry name" value="Laminin"/>
    <property type="match status" value="20"/>
</dbReference>
<dbReference type="FunFam" id="2.10.25.10:FF:000090">
    <property type="entry name" value="laminin subunit alpha"/>
    <property type="match status" value="1"/>
</dbReference>
<dbReference type="FunFam" id="2.10.25.10:FF:000069">
    <property type="entry name" value="Laminin subunit alpha 1"/>
    <property type="match status" value="1"/>
</dbReference>
<evidence type="ECO:0000256" key="1">
    <source>
        <dbReference type="ARBA" id="ARBA00004302"/>
    </source>
</evidence>
<dbReference type="PROSITE" id="PS50027">
    <property type="entry name" value="EGF_LAM_2"/>
    <property type="match status" value="16"/>
</dbReference>
<dbReference type="InterPro" id="IPR001368">
    <property type="entry name" value="TNFR/NGFR_Cys_rich_reg"/>
</dbReference>
<dbReference type="Pfam" id="PF06009">
    <property type="entry name" value="Laminin_II"/>
    <property type="match status" value="1"/>
</dbReference>
<evidence type="ECO:0000256" key="9">
    <source>
        <dbReference type="ARBA" id="ARBA00023292"/>
    </source>
</evidence>
<feature type="domain" description="Laminin EGF-like" evidence="16">
    <location>
        <begin position="1546"/>
        <end position="1596"/>
    </location>
</feature>
<comment type="subcellular location">
    <subcellularLocation>
        <location evidence="1">Secreted</location>
        <location evidence="1">Extracellular space</location>
        <location evidence="1">Extracellular matrix</location>
        <location evidence="1">Basement membrane</location>
    </subcellularLocation>
</comment>
<dbReference type="PROSITE" id="PS51115">
    <property type="entry name" value="LAMININ_IVA"/>
    <property type="match status" value="1"/>
</dbReference>
<feature type="disulfide bond" evidence="11">
    <location>
        <begin position="2004"/>
        <end position="2013"/>
    </location>
</feature>
<feature type="domain" description="Laminin EGF-like" evidence="16">
    <location>
        <begin position="2032"/>
        <end position="2078"/>
    </location>
</feature>
<evidence type="ECO:0000256" key="12">
    <source>
        <dbReference type="SAM" id="Coils"/>
    </source>
</evidence>
<dbReference type="PROSITE" id="PS50025">
    <property type="entry name" value="LAM_G_DOMAIN"/>
    <property type="match status" value="5"/>
</dbReference>
<keyword evidence="7 11" id="KW-1015">Disulfide bond</keyword>
<evidence type="ECO:0000256" key="4">
    <source>
        <dbReference type="ARBA" id="ARBA00022729"/>
    </source>
</evidence>
<evidence type="ECO:0000256" key="13">
    <source>
        <dbReference type="SAM" id="MobiDB-lite"/>
    </source>
</evidence>
<feature type="domain" description="Laminin G" evidence="15">
    <location>
        <begin position="3321"/>
        <end position="3492"/>
    </location>
</feature>
<dbReference type="FunFam" id="2.10.25.10:FF:000034">
    <property type="entry name" value="Laminin subunit alpha 3"/>
    <property type="match status" value="1"/>
</dbReference>
<dbReference type="CDD" id="cd00110">
    <property type="entry name" value="LamG"/>
    <property type="match status" value="5"/>
</dbReference>
<comment type="subunit">
    <text evidence="10">Laminin is a complex glycoprotein, consisting of three different polypeptide chains (alpha, beta, gamma), which are bound to each other by disulfide bonds into a cross-shaped molecule comprising one long and three short arms with globules at each end.</text>
</comment>
<dbReference type="InterPro" id="IPR050440">
    <property type="entry name" value="Laminin/Netrin_ECM"/>
</dbReference>
<feature type="region of interest" description="Disordered" evidence="13">
    <location>
        <begin position="1204"/>
        <end position="1224"/>
    </location>
</feature>
<dbReference type="GO" id="GO:0005604">
    <property type="term" value="C:basement membrane"/>
    <property type="evidence" value="ECO:0007669"/>
    <property type="project" value="UniProtKB-SubCell"/>
</dbReference>
<evidence type="ECO:0000256" key="8">
    <source>
        <dbReference type="ARBA" id="ARBA00023180"/>
    </source>
</evidence>
<dbReference type="Gene3D" id="2.60.120.200">
    <property type="match status" value="5"/>
</dbReference>
<feature type="disulfide bond" evidence="11">
    <location>
        <begin position="2079"/>
        <end position="2091"/>
    </location>
</feature>
<dbReference type="InterPro" id="IPR000742">
    <property type="entry name" value="EGF"/>
</dbReference>
<feature type="chain" id="PRO_5035790482" description="Laminin-like protein epi-1" evidence="14">
    <location>
        <begin position="23"/>
        <end position="3683"/>
    </location>
</feature>
<dbReference type="FunFam" id="2.60.120.200:FF:000160">
    <property type="entry name" value="Laminin subunit alpha-3"/>
    <property type="match status" value="1"/>
</dbReference>
<dbReference type="SUPFAM" id="SSF57196">
    <property type="entry name" value="EGF/Laminin"/>
    <property type="match status" value="18"/>
</dbReference>
<feature type="domain" description="Laminin EGF-like" evidence="16">
    <location>
        <begin position="1498"/>
        <end position="1545"/>
    </location>
</feature>
<evidence type="ECO:0000259" key="15">
    <source>
        <dbReference type="PROSITE" id="PS50025"/>
    </source>
</evidence>
<keyword evidence="3" id="KW-0272">Extracellular matrix</keyword>
<feature type="disulfide bond" evidence="11">
    <location>
        <begin position="2052"/>
        <end position="2061"/>
    </location>
</feature>
<dbReference type="FunFam" id="2.10.25.10:FF:000388">
    <property type="entry name" value="Laminin subunit alpha"/>
    <property type="match status" value="1"/>
</dbReference>
<keyword evidence="6" id="KW-0084">Basement membrane</keyword>
<dbReference type="FunFam" id="2.10.25.10:FF:000082">
    <property type="entry name" value="Laminin subunit alpha 1"/>
    <property type="match status" value="1"/>
</dbReference>
<evidence type="ECO:0000259" key="16">
    <source>
        <dbReference type="PROSITE" id="PS50027"/>
    </source>
</evidence>
<feature type="coiled-coil region" evidence="12">
    <location>
        <begin position="2306"/>
        <end position="2350"/>
    </location>
</feature>
<evidence type="ECO:0000313" key="20">
    <source>
        <dbReference type="Proteomes" id="UP000835052"/>
    </source>
</evidence>
<gene>
    <name evidence="19" type="ORF">CAUJ_LOCUS13140</name>
</gene>
<feature type="disulfide bond" evidence="11">
    <location>
        <begin position="631"/>
        <end position="640"/>
    </location>
</feature>
<feature type="disulfide bond" evidence="11">
    <location>
        <begin position="1968"/>
        <end position="1982"/>
    </location>
</feature>
<dbReference type="InterPro" id="IPR001791">
    <property type="entry name" value="Laminin_G"/>
</dbReference>
<feature type="disulfide bond" evidence="11">
    <location>
        <begin position="1428"/>
        <end position="1437"/>
    </location>
</feature>
<dbReference type="CDD" id="cd02795">
    <property type="entry name" value="CBM6-CBM35-CBM36_like"/>
    <property type="match status" value="1"/>
</dbReference>
<dbReference type="InterPro" id="IPR002049">
    <property type="entry name" value="LE_dom"/>
</dbReference>
<feature type="domain" description="Laminin EGF-like" evidence="16">
    <location>
        <begin position="1932"/>
        <end position="1984"/>
    </location>
</feature>
<dbReference type="InterPro" id="IPR013320">
    <property type="entry name" value="ConA-like_dom_sf"/>
</dbReference>
<keyword evidence="9 11" id="KW-0424">Laminin EGF-like domain</keyword>
<dbReference type="InterPro" id="IPR056863">
    <property type="entry name" value="LMN_ATRN_NET-like_EGF"/>
</dbReference>
<feature type="domain" description="Laminin EGF-like" evidence="16">
    <location>
        <begin position="565"/>
        <end position="609"/>
    </location>
</feature>
<feature type="domain" description="Laminin EGF-like" evidence="16">
    <location>
        <begin position="1453"/>
        <end position="1497"/>
    </location>
</feature>
<dbReference type="GO" id="GO:0009887">
    <property type="term" value="P:animal organ morphogenesis"/>
    <property type="evidence" value="ECO:0007669"/>
    <property type="project" value="TreeGrafter"/>
</dbReference>
<feature type="region of interest" description="Disordered" evidence="13">
    <location>
        <begin position="3251"/>
        <end position="3272"/>
    </location>
</feature>
<feature type="disulfide bond" evidence="11">
    <location>
        <begin position="1546"/>
        <end position="1558"/>
    </location>
</feature>
<feature type="disulfide bond" evidence="11">
    <location>
        <begin position="1567"/>
        <end position="1576"/>
    </location>
</feature>
<feature type="domain" description="Laminin EGF-like" evidence="16">
    <location>
        <begin position="1825"/>
        <end position="1874"/>
    </location>
</feature>
<dbReference type="FunFam" id="2.10.25.10:FF:000051">
    <property type="entry name" value="Laminin subunit alpha 4"/>
    <property type="match status" value="1"/>
</dbReference>
<dbReference type="SMART" id="SM00136">
    <property type="entry name" value="LamNT"/>
    <property type="match status" value="1"/>
</dbReference>
<feature type="disulfide bond" evidence="11">
    <location>
        <begin position="519"/>
        <end position="531"/>
    </location>
</feature>
<keyword evidence="2" id="KW-0964">Secreted</keyword>
<dbReference type="FunFam" id="2.60.120.200:FF:000222">
    <property type="entry name" value="Laminin-like protein epi-1"/>
    <property type="match status" value="1"/>
</dbReference>
<evidence type="ECO:0000256" key="3">
    <source>
        <dbReference type="ARBA" id="ARBA00022530"/>
    </source>
</evidence>
<dbReference type="SMART" id="SM00180">
    <property type="entry name" value="EGF_Lam"/>
    <property type="match status" value="21"/>
</dbReference>
<feature type="domain" description="Laminin EGF-like" evidence="16">
    <location>
        <begin position="756"/>
        <end position="808"/>
    </location>
</feature>
<accession>A0A8S1HSS5</accession>
<feature type="disulfide bond" evidence="11">
    <location>
        <begin position="656"/>
        <end position="668"/>
    </location>
</feature>
<feature type="domain" description="Laminin G" evidence="15">
    <location>
        <begin position="3498"/>
        <end position="3680"/>
    </location>
</feature>
<name>A0A8S1HSS5_9PELO</name>
<feature type="domain" description="Laminin EGF-like" evidence="16">
    <location>
        <begin position="427"/>
        <end position="476"/>
    </location>
</feature>
<feature type="domain" description="Laminin EGF-like" evidence="16">
    <location>
        <begin position="610"/>
        <end position="655"/>
    </location>
</feature>
<feature type="domain" description="Laminin EGF-like" evidence="16">
    <location>
        <begin position="1407"/>
        <end position="1452"/>
    </location>
</feature>
<feature type="disulfide bond" evidence="11">
    <location>
        <begin position="540"/>
        <end position="549"/>
    </location>
</feature>
<dbReference type="Pfam" id="PF00055">
    <property type="entry name" value="Laminin_N"/>
    <property type="match status" value="1"/>
</dbReference>
<dbReference type="FunFam" id="2.10.25.10:FF:000407">
    <property type="entry name" value="Laminin subunit alpha-3"/>
    <property type="match status" value="1"/>
</dbReference>
<feature type="disulfide bond" evidence="11">
    <location>
        <begin position="1844"/>
        <end position="1853"/>
    </location>
</feature>
<dbReference type="PROSITE" id="PS00652">
    <property type="entry name" value="TNFR_NGFR_1"/>
    <property type="match status" value="1"/>
</dbReference>
<dbReference type="GO" id="GO:0016477">
    <property type="term" value="P:cell migration"/>
    <property type="evidence" value="ECO:0007669"/>
    <property type="project" value="UniProtKB-ARBA"/>
</dbReference>
<evidence type="ECO:0008006" key="21">
    <source>
        <dbReference type="Google" id="ProtNLM"/>
    </source>
</evidence>
<dbReference type="OrthoDB" id="10011303at2759"/>
<feature type="disulfide bond" evidence="11">
    <location>
        <begin position="1521"/>
        <end position="1530"/>
    </location>
</feature>
<reference evidence="19" key="1">
    <citation type="submission" date="2020-10" db="EMBL/GenBank/DDBJ databases">
        <authorList>
            <person name="Kikuchi T."/>
        </authorList>
    </citation>
    <scope>NUCLEOTIDE SEQUENCE</scope>
    <source>
        <strain evidence="19">NKZ352</strain>
    </source>
</reference>
<feature type="disulfide bond" evidence="11">
    <location>
        <begin position="1902"/>
        <end position="1911"/>
    </location>
</feature>
<dbReference type="PRINTS" id="PR00011">
    <property type="entry name" value="EGFLAMININ"/>
</dbReference>
<proteinExistence type="predicted"/>
<dbReference type="PROSITE" id="PS51117">
    <property type="entry name" value="LAMININ_NTER"/>
    <property type="match status" value="1"/>
</dbReference>
<dbReference type="FunFam" id="2.10.25.10:FF:000726">
    <property type="entry name" value="Laminin-like protein epi-1"/>
    <property type="match status" value="1"/>
</dbReference>
<dbReference type="PANTHER" id="PTHR10574">
    <property type="entry name" value="NETRIN/LAMININ-RELATED"/>
    <property type="match status" value="1"/>
</dbReference>
<dbReference type="Proteomes" id="UP000835052">
    <property type="component" value="Unassembled WGS sequence"/>
</dbReference>
<feature type="domain" description="Laminin IV type A" evidence="17">
    <location>
        <begin position="1608"/>
        <end position="1790"/>
    </location>
</feature>
<feature type="disulfide bond" evidence="11">
    <location>
        <begin position="2081"/>
        <end position="2098"/>
    </location>
</feature>
<dbReference type="FunFam" id="2.10.25.10:FF:000083">
    <property type="entry name" value="Laminin subunit alpha"/>
    <property type="match status" value="1"/>
</dbReference>
<dbReference type="FunFam" id="2.10.25.10:FF:000189">
    <property type="entry name" value="Laminin subunit alpha 2"/>
    <property type="match status" value="1"/>
</dbReference>
<evidence type="ECO:0000256" key="10">
    <source>
        <dbReference type="ARBA" id="ARBA00065619"/>
    </source>
</evidence>
<dbReference type="CDD" id="cd00055">
    <property type="entry name" value="EGF_Lam"/>
    <property type="match status" value="20"/>
</dbReference>
<feature type="domain" description="Laminin G" evidence="15">
    <location>
        <begin position="2688"/>
        <end position="2879"/>
    </location>
</feature>
<dbReference type="SUPFAM" id="SSF49899">
    <property type="entry name" value="Concanavalin A-like lectins/glucanases"/>
    <property type="match status" value="5"/>
</dbReference>
<evidence type="ECO:0000256" key="11">
    <source>
        <dbReference type="PROSITE-ProRule" id="PRU00460"/>
    </source>
</evidence>
<feature type="disulfide bond" evidence="11">
    <location>
        <begin position="1409"/>
        <end position="1426"/>
    </location>
</feature>
<dbReference type="GO" id="GO:0006950">
    <property type="term" value="P:response to stress"/>
    <property type="evidence" value="ECO:0007669"/>
    <property type="project" value="UniProtKB-ARBA"/>
</dbReference>
<feature type="disulfide bond" evidence="11">
    <location>
        <begin position="1548"/>
        <end position="1565"/>
    </location>
</feature>
<dbReference type="FunFam" id="2.10.25.10:FF:000188">
    <property type="entry name" value="Laminin subunit gamma 2"/>
    <property type="match status" value="1"/>
</dbReference>
<dbReference type="GO" id="GO:0009888">
    <property type="term" value="P:tissue development"/>
    <property type="evidence" value="ECO:0007669"/>
    <property type="project" value="TreeGrafter"/>
</dbReference>
<evidence type="ECO:0000256" key="7">
    <source>
        <dbReference type="ARBA" id="ARBA00023157"/>
    </source>
</evidence>
<keyword evidence="4 14" id="KW-0732">Signal</keyword>
<dbReference type="PANTHER" id="PTHR10574:SF406">
    <property type="entry name" value="LAMININ SUBUNIT ALPHA 5"/>
    <property type="match status" value="1"/>
</dbReference>
<evidence type="ECO:0000256" key="5">
    <source>
        <dbReference type="ARBA" id="ARBA00022737"/>
    </source>
</evidence>
<feature type="domain" description="Laminin EGF-like" evidence="16">
    <location>
        <begin position="519"/>
        <end position="564"/>
    </location>
</feature>
<keyword evidence="8" id="KW-0325">Glycoprotein</keyword>
<dbReference type="GO" id="GO:0040017">
    <property type="term" value="P:positive regulation of locomotion"/>
    <property type="evidence" value="ECO:0007669"/>
    <property type="project" value="UniProtKB-ARBA"/>
</dbReference>
<feature type="disulfide bond" evidence="11">
    <location>
        <begin position="585"/>
        <end position="594"/>
    </location>
</feature>
<feature type="domain" description="Laminin EGF-like" evidence="16">
    <location>
        <begin position="2079"/>
        <end position="2126"/>
    </location>
</feature>
<feature type="disulfide bond" evidence="11">
    <location>
        <begin position="447"/>
        <end position="456"/>
    </location>
</feature>
<evidence type="ECO:0000313" key="19">
    <source>
        <dbReference type="EMBL" id="CAD6197231.1"/>
    </source>
</evidence>
<dbReference type="SMART" id="SM00181">
    <property type="entry name" value="EGF"/>
    <property type="match status" value="12"/>
</dbReference>
<dbReference type="InterPro" id="IPR008211">
    <property type="entry name" value="Laminin_N"/>
</dbReference>
<feature type="disulfide bond" evidence="11">
    <location>
        <begin position="521"/>
        <end position="538"/>
    </location>
</feature>
<feature type="disulfide bond" evidence="11">
    <location>
        <begin position="676"/>
        <end position="685"/>
    </location>
</feature>
<comment type="caution">
    <text evidence="11">Lacks conserved residue(s) required for the propagation of feature annotation.</text>
</comment>
<keyword evidence="20" id="KW-1185">Reference proteome</keyword>
<dbReference type="Pfam" id="PF00052">
    <property type="entry name" value="Laminin_B"/>
    <property type="match status" value="1"/>
</dbReference>
<feature type="domain" description="Laminin EGF-like" evidence="16">
    <location>
        <begin position="1985"/>
        <end position="2031"/>
    </location>
</feature>
<dbReference type="InterPro" id="IPR010307">
    <property type="entry name" value="Laminin_dom_II"/>
</dbReference>
<feature type="disulfide bond" evidence="11">
    <location>
        <begin position="1956"/>
        <end position="1965"/>
    </location>
</feature>
<feature type="disulfide bond" evidence="11">
    <location>
        <begin position="2100"/>
        <end position="2109"/>
    </location>
</feature>
<dbReference type="SMART" id="SM00282">
    <property type="entry name" value="LamG"/>
    <property type="match status" value="5"/>
</dbReference>
<evidence type="ECO:0000256" key="2">
    <source>
        <dbReference type="ARBA" id="ARBA00022525"/>
    </source>
</evidence>
<feature type="disulfide bond" evidence="11">
    <location>
        <begin position="610"/>
        <end position="622"/>
    </location>
</feature>
<dbReference type="InterPro" id="IPR000034">
    <property type="entry name" value="Laminin_IV"/>
</dbReference>
<dbReference type="Pfam" id="PF24973">
    <property type="entry name" value="EGF_LMN_ATRN"/>
    <property type="match status" value="1"/>
</dbReference>
<comment type="caution">
    <text evidence="19">The sequence shown here is derived from an EMBL/GenBank/DDBJ whole genome shotgun (WGS) entry which is preliminary data.</text>
</comment>
<evidence type="ECO:0000256" key="14">
    <source>
        <dbReference type="SAM" id="SignalP"/>
    </source>
</evidence>
<dbReference type="FunFam" id="2.10.25.10:FF:000011">
    <property type="entry name" value="Cadherin EGF LAG seven-pass G-type receptor"/>
    <property type="match status" value="2"/>
</dbReference>
<feature type="disulfide bond" evidence="11">
    <location>
        <begin position="565"/>
        <end position="577"/>
    </location>
</feature>
<feature type="disulfide bond" evidence="11">
    <location>
        <begin position="779"/>
        <end position="788"/>
    </location>
</feature>
<dbReference type="SMART" id="SM00281">
    <property type="entry name" value="LamB"/>
    <property type="match status" value="1"/>
</dbReference>
<evidence type="ECO:0000259" key="18">
    <source>
        <dbReference type="PROSITE" id="PS51117"/>
    </source>
</evidence>
<dbReference type="GO" id="GO:0007155">
    <property type="term" value="P:cell adhesion"/>
    <property type="evidence" value="ECO:0007669"/>
    <property type="project" value="InterPro"/>
</dbReference>
<dbReference type="GO" id="GO:0061564">
    <property type="term" value="P:axon development"/>
    <property type="evidence" value="ECO:0007669"/>
    <property type="project" value="UniProtKB-ARBA"/>
</dbReference>
<dbReference type="GO" id="GO:0071711">
    <property type="term" value="P:basement membrane organization"/>
    <property type="evidence" value="ECO:0007669"/>
    <property type="project" value="UniProtKB-ARBA"/>
</dbReference>
<feature type="disulfide bond" evidence="11">
    <location>
        <begin position="612"/>
        <end position="629"/>
    </location>
</feature>
<feature type="domain" description="Laminin N-terminal" evidence="18">
    <location>
        <begin position="21"/>
        <end position="297"/>
    </location>
</feature>
<dbReference type="Pfam" id="PF00053">
    <property type="entry name" value="EGF_laminin"/>
    <property type="match status" value="17"/>
</dbReference>
<keyword evidence="12" id="KW-0175">Coiled coil</keyword>
<dbReference type="EMBL" id="CAJGYM010000088">
    <property type="protein sequence ID" value="CAD6197231.1"/>
    <property type="molecule type" value="Genomic_DNA"/>
</dbReference>
<feature type="disulfide bond" evidence="11">
    <location>
        <begin position="1470"/>
        <end position="1479"/>
    </location>
</feature>